<sequence length="59" mass="6437">MSFSNSLLDGLEMFSSSIGGKTISMGNKICVETLDYSQSDVYDLGEQIEFNLPEDLPGL</sequence>
<evidence type="ECO:0000313" key="2">
    <source>
        <dbReference type="WBParaSite" id="MhA1_Contig213.frz3.gene6"/>
    </source>
</evidence>
<proteinExistence type="predicted"/>
<organism evidence="1 2">
    <name type="scientific">Meloidogyne hapla</name>
    <name type="common">Root-knot nematode worm</name>
    <dbReference type="NCBI Taxonomy" id="6305"/>
    <lineage>
        <taxon>Eukaryota</taxon>
        <taxon>Metazoa</taxon>
        <taxon>Ecdysozoa</taxon>
        <taxon>Nematoda</taxon>
        <taxon>Chromadorea</taxon>
        <taxon>Rhabditida</taxon>
        <taxon>Tylenchina</taxon>
        <taxon>Tylenchomorpha</taxon>
        <taxon>Tylenchoidea</taxon>
        <taxon>Meloidogynidae</taxon>
        <taxon>Meloidogyninae</taxon>
        <taxon>Meloidogyne</taxon>
    </lineage>
</organism>
<protein>
    <submittedName>
        <fullName evidence="2">Type IV secretion protein Rhs</fullName>
    </submittedName>
</protein>
<evidence type="ECO:0000313" key="1">
    <source>
        <dbReference type="Proteomes" id="UP000095281"/>
    </source>
</evidence>
<name>A0A1I8BEB8_MELHA</name>
<dbReference type="WBParaSite" id="MhA1_Contig213.frz3.gene6">
    <property type="protein sequence ID" value="MhA1_Contig213.frz3.gene6"/>
    <property type="gene ID" value="MhA1_Contig213.frz3.gene6"/>
</dbReference>
<dbReference type="AlphaFoldDB" id="A0A1I8BEB8"/>
<reference evidence="2" key="1">
    <citation type="submission" date="2016-11" db="UniProtKB">
        <authorList>
            <consortium name="WormBaseParasite"/>
        </authorList>
    </citation>
    <scope>IDENTIFICATION</scope>
</reference>
<accession>A0A1I8BEB8</accession>
<dbReference type="Proteomes" id="UP000095281">
    <property type="component" value="Unplaced"/>
</dbReference>
<keyword evidence="1" id="KW-1185">Reference proteome</keyword>